<proteinExistence type="predicted"/>
<reference evidence="1" key="1">
    <citation type="submission" date="2021-01" db="EMBL/GenBank/DDBJ databases">
        <title>Phytophthora aleatoria, a newly-described species from Pinus radiata is distinct from Phytophthora cactorum isolates based on comparative genomics.</title>
        <authorList>
            <person name="Mcdougal R."/>
            <person name="Panda P."/>
            <person name="Williams N."/>
            <person name="Studholme D.J."/>
        </authorList>
    </citation>
    <scope>NUCLEOTIDE SEQUENCE</scope>
    <source>
        <strain evidence="1">NZFS 4037</strain>
    </source>
</reference>
<keyword evidence="2" id="KW-1185">Reference proteome</keyword>
<dbReference type="Proteomes" id="UP000709295">
    <property type="component" value="Unassembled WGS sequence"/>
</dbReference>
<protein>
    <submittedName>
        <fullName evidence="1">Uncharacterized protein</fullName>
    </submittedName>
</protein>
<dbReference type="AlphaFoldDB" id="A0A8J5MF31"/>
<comment type="caution">
    <text evidence="1">The sequence shown here is derived from an EMBL/GenBank/DDBJ whole genome shotgun (WGS) entry which is preliminary data.</text>
</comment>
<gene>
    <name evidence="1" type="ORF">JG688_00010474</name>
</gene>
<sequence>LNPDGFLTNHLRHVRIRLANKWLPGAVPYEYDSTRFEADLNALLEMLRVKRSLTGGTRKTVKVGTKRTRGKSTSLCKLGQLTLSNIFEVEVPPVLRQVFFRSEQEVDLGDLSDDF</sequence>
<name>A0A8J5MF31_9STRA</name>
<organism evidence="1 2">
    <name type="scientific">Phytophthora aleatoria</name>
    <dbReference type="NCBI Taxonomy" id="2496075"/>
    <lineage>
        <taxon>Eukaryota</taxon>
        <taxon>Sar</taxon>
        <taxon>Stramenopiles</taxon>
        <taxon>Oomycota</taxon>
        <taxon>Peronosporomycetes</taxon>
        <taxon>Peronosporales</taxon>
        <taxon>Peronosporaceae</taxon>
        <taxon>Phytophthora</taxon>
    </lineage>
</organism>
<feature type="non-terminal residue" evidence="1">
    <location>
        <position position="1"/>
    </location>
</feature>
<evidence type="ECO:0000313" key="1">
    <source>
        <dbReference type="EMBL" id="KAG6958552.1"/>
    </source>
</evidence>
<accession>A0A8J5MF31</accession>
<dbReference type="EMBL" id="JAENGY010000665">
    <property type="protein sequence ID" value="KAG6958552.1"/>
    <property type="molecule type" value="Genomic_DNA"/>
</dbReference>
<evidence type="ECO:0000313" key="2">
    <source>
        <dbReference type="Proteomes" id="UP000709295"/>
    </source>
</evidence>